<dbReference type="Proteomes" id="UP001165289">
    <property type="component" value="Unassembled WGS sequence"/>
</dbReference>
<dbReference type="EMBL" id="JAKMXF010000296">
    <property type="protein sequence ID" value="KAI6652946.1"/>
    <property type="molecule type" value="Genomic_DNA"/>
</dbReference>
<protein>
    <recommendedName>
        <fullName evidence="6">Importin subunit beta-1/Transportin-1-like TPR repeats domain-containing protein</fullName>
    </recommendedName>
</protein>
<dbReference type="GO" id="GO:0006606">
    <property type="term" value="P:protein import into nucleus"/>
    <property type="evidence" value="ECO:0007669"/>
    <property type="project" value="InterPro"/>
</dbReference>
<accession>A0AAV7JY92</accession>
<evidence type="ECO:0000256" key="3">
    <source>
        <dbReference type="ARBA" id="ARBA00022490"/>
    </source>
</evidence>
<keyword evidence="8" id="KW-1185">Reference proteome</keyword>
<comment type="caution">
    <text evidence="7">The sequence shown here is derived from an EMBL/GenBank/DDBJ whole genome shotgun (WGS) entry which is preliminary data.</text>
</comment>
<evidence type="ECO:0000256" key="2">
    <source>
        <dbReference type="ARBA" id="ARBA00022448"/>
    </source>
</evidence>
<keyword evidence="2" id="KW-0813">Transport</keyword>
<proteinExistence type="predicted"/>
<dbReference type="InterPro" id="IPR016024">
    <property type="entry name" value="ARM-type_fold"/>
</dbReference>
<dbReference type="GO" id="GO:0005737">
    <property type="term" value="C:cytoplasm"/>
    <property type="evidence" value="ECO:0007669"/>
    <property type="project" value="UniProtKB-SubCell"/>
</dbReference>
<keyword evidence="5" id="KW-0653">Protein transport</keyword>
<sequence>MSKLADSIMHPLLYILQTSGLENGSIQEDVILTVGTLIEVLHSDFTKYMDSFKPSLLAGLQNYREYQVCIASAGVVGDLSRALGEDILVYCDDLVKCLLAGLTELSLFRDAKPHIISALGDIALAIGPNFKNYIETVLQLLSQASQIEVDRKDYTLVEYMNELRDSCLDAYTGIIQGLKGPDPNEVNQEVQLIWPQVPFILAFIDYIGKDPVRTDSNICSCCGILGDLSISFGQNIIQVLKDKQGIDKILIDGRNSDTQKTKLYANWATNAIKKFNQS</sequence>
<name>A0AAV7JY92_9METZ</name>
<dbReference type="PANTHER" id="PTHR10527">
    <property type="entry name" value="IMPORTIN BETA"/>
    <property type="match status" value="1"/>
</dbReference>
<evidence type="ECO:0000259" key="6">
    <source>
        <dbReference type="Pfam" id="PF25574"/>
    </source>
</evidence>
<keyword evidence="4" id="KW-0677">Repeat</keyword>
<dbReference type="InterPro" id="IPR040122">
    <property type="entry name" value="Importin_beta"/>
</dbReference>
<comment type="subcellular location">
    <subcellularLocation>
        <location evidence="1">Cytoplasm</location>
    </subcellularLocation>
</comment>
<dbReference type="AlphaFoldDB" id="A0AAV7JY92"/>
<feature type="domain" description="Importin subunit beta-1/Transportin-1-like TPR repeats" evidence="6">
    <location>
        <begin position="2"/>
        <end position="249"/>
    </location>
</feature>
<evidence type="ECO:0000256" key="5">
    <source>
        <dbReference type="ARBA" id="ARBA00022927"/>
    </source>
</evidence>
<dbReference type="InterPro" id="IPR058584">
    <property type="entry name" value="IMB1_TNPO1-like_TPR"/>
</dbReference>
<evidence type="ECO:0000256" key="4">
    <source>
        <dbReference type="ARBA" id="ARBA00022737"/>
    </source>
</evidence>
<dbReference type="SUPFAM" id="SSF48371">
    <property type="entry name" value="ARM repeat"/>
    <property type="match status" value="1"/>
</dbReference>
<evidence type="ECO:0000313" key="7">
    <source>
        <dbReference type="EMBL" id="KAI6652946.1"/>
    </source>
</evidence>
<organism evidence="7 8">
    <name type="scientific">Oopsacas minuta</name>
    <dbReference type="NCBI Taxonomy" id="111878"/>
    <lineage>
        <taxon>Eukaryota</taxon>
        <taxon>Metazoa</taxon>
        <taxon>Porifera</taxon>
        <taxon>Hexactinellida</taxon>
        <taxon>Hexasterophora</taxon>
        <taxon>Lyssacinosida</taxon>
        <taxon>Leucopsacidae</taxon>
        <taxon>Oopsacas</taxon>
    </lineage>
</organism>
<dbReference type="InterPro" id="IPR011989">
    <property type="entry name" value="ARM-like"/>
</dbReference>
<evidence type="ECO:0000256" key="1">
    <source>
        <dbReference type="ARBA" id="ARBA00004496"/>
    </source>
</evidence>
<dbReference type="Pfam" id="PF25574">
    <property type="entry name" value="TPR_IMB1"/>
    <property type="match status" value="1"/>
</dbReference>
<gene>
    <name evidence="7" type="ORF">LOD99_4023</name>
</gene>
<reference evidence="7 8" key="1">
    <citation type="journal article" date="2023" name="BMC Biol.">
        <title>The compact genome of the sponge Oopsacas minuta (Hexactinellida) is lacking key metazoan core genes.</title>
        <authorList>
            <person name="Santini S."/>
            <person name="Schenkelaars Q."/>
            <person name="Jourda C."/>
            <person name="Duchesne M."/>
            <person name="Belahbib H."/>
            <person name="Rocher C."/>
            <person name="Selva M."/>
            <person name="Riesgo A."/>
            <person name="Vervoort M."/>
            <person name="Leys S.P."/>
            <person name="Kodjabachian L."/>
            <person name="Le Bivic A."/>
            <person name="Borchiellini C."/>
            <person name="Claverie J.M."/>
            <person name="Renard E."/>
        </authorList>
    </citation>
    <scope>NUCLEOTIDE SEQUENCE [LARGE SCALE GENOMIC DNA]</scope>
    <source>
        <strain evidence="7">SPO-2</strain>
    </source>
</reference>
<keyword evidence="3" id="KW-0963">Cytoplasm</keyword>
<dbReference type="Gene3D" id="1.25.10.10">
    <property type="entry name" value="Leucine-rich Repeat Variant"/>
    <property type="match status" value="1"/>
</dbReference>
<evidence type="ECO:0000313" key="8">
    <source>
        <dbReference type="Proteomes" id="UP001165289"/>
    </source>
</evidence>